<dbReference type="STRING" id="1209989.TepRe1_0730"/>
<keyword evidence="2" id="KW-0133">Cell shape</keyword>
<comment type="pathway">
    <text evidence="2">Cell wall biogenesis; peptidoglycan biosynthesis.</text>
</comment>
<reference evidence="5" key="1">
    <citation type="journal article" date="2013" name="Genome Announc.">
        <title>First genome sequence of a syntrophic acetate-oxidizing bacterium, Tepidanaerobacter acetatoxydans strain Re1.</title>
        <authorList>
            <person name="Manzoor S."/>
            <person name="Bongcam-Rudloff E."/>
            <person name="Schnurer A."/>
            <person name="Muller B."/>
        </authorList>
    </citation>
    <scope>NUCLEOTIDE SEQUENCE [LARGE SCALE GENOMIC DNA]</scope>
    <source>
        <strain evidence="5">Re1</strain>
    </source>
</reference>
<dbReference type="InterPro" id="IPR043702">
    <property type="entry name" value="Lipid_II_synth_GatD"/>
</dbReference>
<dbReference type="PROSITE" id="PS51274">
    <property type="entry name" value="GATASE_COBBQ"/>
    <property type="match status" value="1"/>
</dbReference>
<name>F4LWL5_TEPAE</name>
<dbReference type="PANTHER" id="PTHR21343:SF9">
    <property type="entry name" value="LIPID II ISOGLUTAMINYL SYNTHASE (GLUTAMINE-HYDROLYZING) SUBUNIT GATD"/>
    <property type="match status" value="1"/>
</dbReference>
<dbReference type="UniPathway" id="UPA00219"/>
<dbReference type="InterPro" id="IPR033949">
    <property type="entry name" value="CobQ_GATase1"/>
</dbReference>
<dbReference type="HAMAP" id="MF_02213">
    <property type="entry name" value="Lipid_II_synth_GatD"/>
    <property type="match status" value="1"/>
</dbReference>
<dbReference type="PANTHER" id="PTHR21343">
    <property type="entry name" value="DETHIOBIOTIN SYNTHETASE"/>
    <property type="match status" value="1"/>
</dbReference>
<dbReference type="SUPFAM" id="SSF52317">
    <property type="entry name" value="Class I glutamine amidotransferase-like"/>
    <property type="match status" value="1"/>
</dbReference>
<dbReference type="eggNOG" id="COG3442">
    <property type="taxonomic scope" value="Bacteria"/>
</dbReference>
<dbReference type="GO" id="GO:0140282">
    <property type="term" value="F:carbon-nitrogen ligase activity on lipid II"/>
    <property type="evidence" value="ECO:0007669"/>
    <property type="project" value="UniProtKB-UniRule"/>
</dbReference>
<comment type="catalytic activity">
    <reaction evidence="2">
        <text>L-glutamine + H2O = L-glutamate + NH4(+)</text>
        <dbReference type="Rhea" id="RHEA:15889"/>
        <dbReference type="ChEBI" id="CHEBI:15377"/>
        <dbReference type="ChEBI" id="CHEBI:28938"/>
        <dbReference type="ChEBI" id="CHEBI:29985"/>
        <dbReference type="ChEBI" id="CHEBI:58359"/>
        <dbReference type="EC" id="3.5.1.2"/>
    </reaction>
</comment>
<feature type="domain" description="CobB/CobQ-like glutamine amidotransferase" evidence="3">
    <location>
        <begin position="8"/>
        <end position="197"/>
    </location>
</feature>
<dbReference type="Proteomes" id="UP000010802">
    <property type="component" value="Chromosome"/>
</dbReference>
<evidence type="ECO:0000313" key="5">
    <source>
        <dbReference type="Proteomes" id="UP000010802"/>
    </source>
</evidence>
<dbReference type="SMR" id="F4LWL5"/>
<dbReference type="KEGG" id="tep:TepRe1_0730"/>
<dbReference type="Gene3D" id="3.40.50.880">
    <property type="match status" value="1"/>
</dbReference>
<evidence type="ECO:0000256" key="1">
    <source>
        <dbReference type="ARBA" id="ARBA00022962"/>
    </source>
</evidence>
<comment type="subunit">
    <text evidence="2">Forms a heterodimer with MurT.</text>
</comment>
<dbReference type="Pfam" id="PF07685">
    <property type="entry name" value="GATase_3"/>
    <property type="match status" value="1"/>
</dbReference>
<keyword evidence="5" id="KW-1185">Reference proteome</keyword>
<dbReference type="HOGENOM" id="CLU_064047_0_0_9"/>
<dbReference type="EC" id="3.5.1.2" evidence="2"/>
<dbReference type="EMBL" id="HF563609">
    <property type="protein sequence ID" value="CDI40481.1"/>
    <property type="molecule type" value="Genomic_DNA"/>
</dbReference>
<keyword evidence="1 2" id="KW-0315">Glutamine amidotransferase</keyword>
<dbReference type="InterPro" id="IPR011698">
    <property type="entry name" value="GATase_3"/>
</dbReference>
<proteinExistence type="inferred from homology"/>
<dbReference type="InterPro" id="IPR029062">
    <property type="entry name" value="Class_I_gatase-like"/>
</dbReference>
<dbReference type="GO" id="GO:0071555">
    <property type="term" value="P:cell wall organization"/>
    <property type="evidence" value="ECO:0007669"/>
    <property type="project" value="UniProtKB-KW"/>
</dbReference>
<feature type="active site" evidence="2">
    <location>
        <position position="190"/>
    </location>
</feature>
<dbReference type="EC" id="6.3.5.13" evidence="2"/>
<sequence>MRIMKLTMCHLYPELLNLYGDTGNVLALFKRCQWRNIQLDVIEHHMGDKVDFKDVDMFFVGAGAASEQSIAVHDMKNIKANLKDAVEQGKVLLAICGGYQLLGQYYQGKGGTADGLGLFDFYTEPADSHFVGNIVVKTEDYYLVGFENHIGKTYLNGLKPLGQVISGFGNNGEDKTEGVRYKNAIGTYLHGPLLPKNPKLCDEIIAIALKNKYNIANLEELDDSLEIKAREHILKSMGQK</sequence>
<keyword evidence="4" id="KW-0808">Transferase</keyword>
<gene>
    <name evidence="2" type="primary">gatD</name>
    <name evidence="4" type="ordered locus">TEPIRE1_0790</name>
</gene>
<dbReference type="GO" id="GO:0004359">
    <property type="term" value="F:glutaminase activity"/>
    <property type="evidence" value="ECO:0007669"/>
    <property type="project" value="UniProtKB-UniRule"/>
</dbReference>
<protein>
    <recommendedName>
        <fullName evidence="2">Lipid II isoglutaminyl synthase (glutamine-hydrolyzing) subunit GatD</fullName>
        <ecNumber evidence="2">6.3.5.13</ecNumber>
    </recommendedName>
    <alternativeName>
        <fullName evidence="2">Lipid II isoglutaminyl synthase glutaminase subunit</fullName>
        <ecNumber evidence="2">3.5.1.2</ecNumber>
    </alternativeName>
</protein>
<comment type="similarity">
    <text evidence="2">Belongs to the CobB/CobQ family. GatD subfamily.</text>
</comment>
<organism evidence="4 5">
    <name type="scientific">Tepidanaerobacter acetatoxydans (strain DSM 21804 / JCM 16047 / Re1)</name>
    <dbReference type="NCBI Taxonomy" id="1209989"/>
    <lineage>
        <taxon>Bacteria</taxon>
        <taxon>Bacillati</taxon>
        <taxon>Bacillota</taxon>
        <taxon>Clostridia</taxon>
        <taxon>Thermosediminibacterales</taxon>
        <taxon>Tepidanaerobacteraceae</taxon>
        <taxon>Tepidanaerobacter</taxon>
    </lineage>
</organism>
<keyword evidence="2" id="KW-0573">Peptidoglycan synthesis</keyword>
<dbReference type="GO" id="GO:0016740">
    <property type="term" value="F:transferase activity"/>
    <property type="evidence" value="ECO:0007669"/>
    <property type="project" value="UniProtKB-KW"/>
</dbReference>
<keyword evidence="2" id="KW-0961">Cell wall biogenesis/degradation</keyword>
<comment type="caution">
    <text evidence="2">Lacks conserved residue(s) required for the propagation of feature annotation.</text>
</comment>
<dbReference type="GO" id="GO:0008360">
    <property type="term" value="P:regulation of cell shape"/>
    <property type="evidence" value="ECO:0007669"/>
    <property type="project" value="UniProtKB-KW"/>
</dbReference>
<dbReference type="AlphaFoldDB" id="F4LWL5"/>
<evidence type="ECO:0000259" key="3">
    <source>
        <dbReference type="Pfam" id="PF07685"/>
    </source>
</evidence>
<dbReference type="KEGG" id="tae:TepiRe1_0790"/>
<comment type="catalytic activity">
    <reaction evidence="2">
        <text>beta-D-GlcNAc-(1-&gt;4)-Mur2Ac(oyl-L-Ala-gamma-D-Glu-L-Lys-D-Ala-D-Ala)-di-trans,octa-cis-undecaprenyl diphosphate + L-glutamine + ATP + H2O = beta-D-GlcNAc-(1-&gt;4)-Mur2Ac(oyl-L-Ala-D-isoglutaminyl-L-Lys-D-Ala-D-Ala)-di-trans,octa-cis-undecaprenyl diphosphate + L-glutamate + ADP + phosphate + H(+)</text>
        <dbReference type="Rhea" id="RHEA:57928"/>
        <dbReference type="ChEBI" id="CHEBI:15377"/>
        <dbReference type="ChEBI" id="CHEBI:15378"/>
        <dbReference type="ChEBI" id="CHEBI:29985"/>
        <dbReference type="ChEBI" id="CHEBI:30616"/>
        <dbReference type="ChEBI" id="CHEBI:43474"/>
        <dbReference type="ChEBI" id="CHEBI:58359"/>
        <dbReference type="ChEBI" id="CHEBI:60033"/>
        <dbReference type="ChEBI" id="CHEBI:62233"/>
        <dbReference type="ChEBI" id="CHEBI:456216"/>
        <dbReference type="EC" id="6.3.5.13"/>
    </reaction>
</comment>
<keyword evidence="2" id="KW-0436">Ligase</keyword>
<feature type="active site" description="Nucleophile" evidence="2">
    <location>
        <position position="96"/>
    </location>
</feature>
<accession>F4LWL5</accession>
<keyword evidence="2" id="KW-0378">Hydrolase</keyword>
<dbReference type="CDD" id="cd01750">
    <property type="entry name" value="GATase1_CobQ"/>
    <property type="match status" value="1"/>
</dbReference>
<evidence type="ECO:0000313" key="4">
    <source>
        <dbReference type="EMBL" id="CDI40481.1"/>
    </source>
</evidence>
<dbReference type="GO" id="GO:0009236">
    <property type="term" value="P:cobalamin biosynthetic process"/>
    <property type="evidence" value="ECO:0007669"/>
    <property type="project" value="InterPro"/>
</dbReference>
<comment type="function">
    <text evidence="2">The lipid II isoglutaminyl synthase complex catalyzes the formation of alpha-D-isoglutamine in the cell wall lipid II stem peptide. The GatD subunit catalyzes the hydrolysis of glutamine to glutamate and ammonia. The resulting ammonia molecule is channeled to the active site of MurT.</text>
</comment>
<evidence type="ECO:0000256" key="2">
    <source>
        <dbReference type="HAMAP-Rule" id="MF_02213"/>
    </source>
</evidence>
<dbReference type="GO" id="GO:0009252">
    <property type="term" value="P:peptidoglycan biosynthetic process"/>
    <property type="evidence" value="ECO:0007669"/>
    <property type="project" value="UniProtKB-UniRule"/>
</dbReference>